<feature type="transmembrane region" description="Helical" evidence="7">
    <location>
        <begin position="20"/>
        <end position="41"/>
    </location>
</feature>
<dbReference type="EMBL" id="JAZAQF010000086">
    <property type="protein sequence ID" value="MFG3819014.1"/>
    <property type="molecule type" value="Genomic_DNA"/>
</dbReference>
<dbReference type="SUPFAM" id="SSF90123">
    <property type="entry name" value="ABC transporter transmembrane region"/>
    <property type="match status" value="1"/>
</dbReference>
<organism evidence="10 11">
    <name type="scientific">Limnothrix redekei LRLZ20PSL1</name>
    <dbReference type="NCBI Taxonomy" id="3112953"/>
    <lineage>
        <taxon>Bacteria</taxon>
        <taxon>Bacillati</taxon>
        <taxon>Cyanobacteriota</taxon>
        <taxon>Cyanophyceae</taxon>
        <taxon>Pseudanabaenales</taxon>
        <taxon>Pseudanabaenaceae</taxon>
        <taxon>Limnothrix</taxon>
    </lineage>
</organism>
<dbReference type="CDD" id="cd03249">
    <property type="entry name" value="ABC_MTABC3_MDL1_MDL2"/>
    <property type="match status" value="1"/>
</dbReference>
<evidence type="ECO:0000256" key="3">
    <source>
        <dbReference type="ARBA" id="ARBA00022741"/>
    </source>
</evidence>
<dbReference type="PROSITE" id="PS50893">
    <property type="entry name" value="ABC_TRANSPORTER_2"/>
    <property type="match status" value="1"/>
</dbReference>
<comment type="caution">
    <text evidence="10">The sequence shown here is derived from an EMBL/GenBank/DDBJ whole genome shotgun (WGS) entry which is preliminary data.</text>
</comment>
<keyword evidence="4 10" id="KW-0067">ATP-binding</keyword>
<dbReference type="InterPro" id="IPR011527">
    <property type="entry name" value="ABC1_TM_dom"/>
</dbReference>
<dbReference type="Gene3D" id="3.40.50.300">
    <property type="entry name" value="P-loop containing nucleotide triphosphate hydrolases"/>
    <property type="match status" value="1"/>
</dbReference>
<feature type="transmembrane region" description="Helical" evidence="7">
    <location>
        <begin position="278"/>
        <end position="297"/>
    </location>
</feature>
<gene>
    <name evidence="10" type="ORF">VPK24_15335</name>
</gene>
<comment type="subcellular location">
    <subcellularLocation>
        <location evidence="1">Cell membrane</location>
        <topology evidence="1">Multi-pass membrane protein</topology>
    </subcellularLocation>
</comment>
<evidence type="ECO:0000256" key="6">
    <source>
        <dbReference type="ARBA" id="ARBA00023136"/>
    </source>
</evidence>
<dbReference type="InterPro" id="IPR003593">
    <property type="entry name" value="AAA+_ATPase"/>
</dbReference>
<dbReference type="InterPro" id="IPR003439">
    <property type="entry name" value="ABC_transporter-like_ATP-bd"/>
</dbReference>
<dbReference type="PANTHER" id="PTHR43394:SF1">
    <property type="entry name" value="ATP-BINDING CASSETTE SUB-FAMILY B MEMBER 10, MITOCHONDRIAL"/>
    <property type="match status" value="1"/>
</dbReference>
<dbReference type="InterPro" id="IPR017871">
    <property type="entry name" value="ABC_transporter-like_CS"/>
</dbReference>
<feature type="transmembrane region" description="Helical" evidence="7">
    <location>
        <begin position="246"/>
        <end position="266"/>
    </location>
</feature>
<evidence type="ECO:0000313" key="10">
    <source>
        <dbReference type="EMBL" id="MFG3819014.1"/>
    </source>
</evidence>
<dbReference type="SUPFAM" id="SSF52540">
    <property type="entry name" value="P-loop containing nucleoside triphosphate hydrolases"/>
    <property type="match status" value="1"/>
</dbReference>
<dbReference type="PROSITE" id="PS50929">
    <property type="entry name" value="ABC_TM1F"/>
    <property type="match status" value="1"/>
</dbReference>
<dbReference type="SMART" id="SM00382">
    <property type="entry name" value="AAA"/>
    <property type="match status" value="1"/>
</dbReference>
<evidence type="ECO:0000256" key="4">
    <source>
        <dbReference type="ARBA" id="ARBA00022840"/>
    </source>
</evidence>
<dbReference type="CDD" id="cd07346">
    <property type="entry name" value="ABC_6TM_exporters"/>
    <property type="match status" value="1"/>
</dbReference>
<proteinExistence type="predicted"/>
<feature type="transmembrane region" description="Helical" evidence="7">
    <location>
        <begin position="61"/>
        <end position="78"/>
    </location>
</feature>
<dbReference type="PANTHER" id="PTHR43394">
    <property type="entry name" value="ATP-DEPENDENT PERMEASE MDL1, MITOCHONDRIAL"/>
    <property type="match status" value="1"/>
</dbReference>
<reference evidence="11" key="1">
    <citation type="journal article" date="2024" name="Algal Res.">
        <title>Biochemical, toxicological and genomic investigation of a high-biomass producing Limnothrix strain isolated from Italian shallow drinking water reservoir.</title>
        <authorList>
            <person name="Simonazzi M."/>
            <person name="Shishido T.K."/>
            <person name="Delbaje E."/>
            <person name="Wahlsten M."/>
            <person name="Fewer D.P."/>
            <person name="Sivonen K."/>
            <person name="Pezzolesi L."/>
            <person name="Pistocchi R."/>
        </authorList>
    </citation>
    <scope>NUCLEOTIDE SEQUENCE [LARGE SCALE GENOMIC DNA]</scope>
    <source>
        <strain evidence="11">LRLZ20PSL1</strain>
    </source>
</reference>
<dbReference type="Pfam" id="PF00664">
    <property type="entry name" value="ABC_membrane"/>
    <property type="match status" value="1"/>
</dbReference>
<evidence type="ECO:0000259" key="9">
    <source>
        <dbReference type="PROSITE" id="PS50929"/>
    </source>
</evidence>
<feature type="domain" description="ABC transmembrane type-1" evidence="9">
    <location>
        <begin position="26"/>
        <end position="307"/>
    </location>
</feature>
<dbReference type="Gene3D" id="1.20.1560.10">
    <property type="entry name" value="ABC transporter type 1, transmembrane domain"/>
    <property type="match status" value="1"/>
</dbReference>
<evidence type="ECO:0000256" key="1">
    <source>
        <dbReference type="ARBA" id="ARBA00004651"/>
    </source>
</evidence>
<keyword evidence="5 7" id="KW-1133">Transmembrane helix</keyword>
<dbReference type="InterPro" id="IPR039421">
    <property type="entry name" value="Type_1_exporter"/>
</dbReference>
<feature type="transmembrane region" description="Helical" evidence="7">
    <location>
        <begin position="139"/>
        <end position="158"/>
    </location>
</feature>
<keyword evidence="6 7" id="KW-0472">Membrane</keyword>
<evidence type="ECO:0000313" key="11">
    <source>
        <dbReference type="Proteomes" id="UP001604335"/>
    </source>
</evidence>
<evidence type="ECO:0000259" key="8">
    <source>
        <dbReference type="PROSITE" id="PS50893"/>
    </source>
</evidence>
<evidence type="ECO:0000256" key="7">
    <source>
        <dbReference type="SAM" id="Phobius"/>
    </source>
</evidence>
<feature type="transmembrane region" description="Helical" evidence="7">
    <location>
        <begin position="164"/>
        <end position="183"/>
    </location>
</feature>
<evidence type="ECO:0000256" key="5">
    <source>
        <dbReference type="ARBA" id="ARBA00022989"/>
    </source>
</evidence>
<name>A0ABW7CCZ4_9CYAN</name>
<dbReference type="InterPro" id="IPR036640">
    <property type="entry name" value="ABC1_TM_sf"/>
</dbReference>
<dbReference type="InterPro" id="IPR027417">
    <property type="entry name" value="P-loop_NTPase"/>
</dbReference>
<dbReference type="GO" id="GO:0005524">
    <property type="term" value="F:ATP binding"/>
    <property type="evidence" value="ECO:0007669"/>
    <property type="project" value="UniProtKB-KW"/>
</dbReference>
<keyword evidence="2 7" id="KW-0812">Transmembrane</keyword>
<dbReference type="Proteomes" id="UP001604335">
    <property type="component" value="Unassembled WGS sequence"/>
</dbReference>
<evidence type="ECO:0000256" key="2">
    <source>
        <dbReference type="ARBA" id="ARBA00022692"/>
    </source>
</evidence>
<keyword evidence="11" id="KW-1185">Reference proteome</keyword>
<keyword evidence="3" id="KW-0547">Nucleotide-binding</keyword>
<sequence>MSRTGKGRSHYWQLWPFVRAEAKTIALALACTVGFTAFWPVLAWLPGQLAEPIGTGQPDKILQLAGLAALIFLVRGAFQYGQDTLMAKAALRVAMTLRVRLYGHLQTLSLDYFERSQTGDLAYRLTGDVDRVGDAVGKVFHQFVPCVLQLVVVLGYMIYLNWQLTLATFAIAPLIAVLIAWFGDRLLSFARRSQDRIAGLAATIAEILAGIRLVQAFGAERTELDRFRQEAEAARHAKLQAAQAKAAQFVIVGFLEAMSVLVLFWLGSWQIGQGNLTGAGFISYVTAVALLIDPISITTSNYNEFKESEASVDRLFELLAVPPTVRDRPGAQPLPAITGRVEFRAIEFAYPSAAEPVLQGLDLTVRPGEAIALVGASGAGKSTIVNLLLRFYDPQAGQVCIDGIDLREVTLNSLRQQIAIVPQETILFSGSIAQNIALGNPKASHSAIEQAAQIANAHDFISQLSEGYNTWVGERGANLSGGQRQRIAIARAVLRDPKILILDEATSALDSESESLVQEALDRLRRDRTTLTIAHRLATVRGADRILVVEKGQIVESGSHDQLLVQNGRYAAYYARQFRE</sequence>
<protein>
    <submittedName>
        <fullName evidence="10">ABC transporter ATP-binding protein</fullName>
    </submittedName>
</protein>
<dbReference type="RefSeq" id="WP_393014679.1">
    <property type="nucleotide sequence ID" value="NZ_JAZAQF010000086.1"/>
</dbReference>
<accession>A0ABW7CCZ4</accession>
<dbReference type="PROSITE" id="PS00211">
    <property type="entry name" value="ABC_TRANSPORTER_1"/>
    <property type="match status" value="1"/>
</dbReference>
<feature type="domain" description="ABC transporter" evidence="8">
    <location>
        <begin position="341"/>
        <end position="576"/>
    </location>
</feature>
<dbReference type="Pfam" id="PF00005">
    <property type="entry name" value="ABC_tran"/>
    <property type="match status" value="1"/>
</dbReference>